<feature type="domain" description="Secretion system C-terminal sorting" evidence="3">
    <location>
        <begin position="195"/>
        <end position="262"/>
    </location>
</feature>
<reference evidence="5" key="2">
    <citation type="submission" date="2015-09" db="EMBL/GenBank/DDBJ databases">
        <title>Draft genome sequence of a multidrug-resistant Chryseobacterium indologenes isolate from Malaysia.</title>
        <authorList>
            <person name="Yu C.Y."/>
            <person name="Ang G.Y."/>
            <person name="Chan K.-G."/>
        </authorList>
    </citation>
    <scope>NUCLEOTIDE SEQUENCE [LARGE SCALE GENOMIC DNA]</scope>
    <source>
        <strain evidence="5">CI_885</strain>
    </source>
</reference>
<dbReference type="SUPFAM" id="SSF49899">
    <property type="entry name" value="Concanavalin A-like lectins/glucanases"/>
    <property type="match status" value="1"/>
</dbReference>
<name>A0A0N0IWK7_CHRID</name>
<feature type="signal peptide" evidence="2">
    <location>
        <begin position="1"/>
        <end position="17"/>
    </location>
</feature>
<evidence type="ECO:0000259" key="3">
    <source>
        <dbReference type="Pfam" id="PF18962"/>
    </source>
</evidence>
<accession>A0A0N0IWK7</accession>
<sequence>MKKLFYSLLFTTAFMNAQVTSFPWTETFETDSPTVEDWTQIQESGSKQWSIVQEAYTGYDTGPYAGSYMAEFDITAFSGSTTKYVSPILNLSSATNPTLEFYFRNKDWDGDQNEINVYYRTSASGAWTLISNYNTSIDDWTSSGVLPLPSPSATYQIAIEGVAWYGRSINVDNVTVNTGTLSTSEVKLKASEIRISPNPVSNILSINSKDKIIEITIHDASGKAIKSESITNNNTSVEYLKPGVYFITTKNSNGTSSTSKFIKK</sequence>
<evidence type="ECO:0000256" key="2">
    <source>
        <dbReference type="SAM" id="SignalP"/>
    </source>
</evidence>
<dbReference type="AlphaFoldDB" id="A0A0N0IWK7"/>
<dbReference type="EMBL" id="LJOD01000005">
    <property type="protein sequence ID" value="KPE51481.1"/>
    <property type="molecule type" value="Genomic_DNA"/>
</dbReference>
<gene>
    <name evidence="4" type="ORF">AOB46_10115</name>
</gene>
<reference evidence="4 5" key="1">
    <citation type="journal article" date="2015" name="Genom Data">
        <title>Draft genome sequence of a multidrug-resistant Chryseobacterium indologenes isolate from Malaysia.</title>
        <authorList>
            <person name="Yu C.Y."/>
            <person name="Ang G.Y."/>
            <person name="Cheng H.J."/>
            <person name="Cheong Y.M."/>
            <person name="Yin W.F."/>
            <person name="Chan K.G."/>
        </authorList>
    </citation>
    <scope>NUCLEOTIDE SEQUENCE [LARGE SCALE GENOMIC DNA]</scope>
    <source>
        <strain evidence="4 5">CI_885</strain>
    </source>
</reference>
<dbReference type="InterPro" id="IPR026444">
    <property type="entry name" value="Secre_tail"/>
</dbReference>
<comment type="caution">
    <text evidence="4">The sequence shown here is derived from an EMBL/GenBank/DDBJ whole genome shotgun (WGS) entry which is preliminary data.</text>
</comment>
<proteinExistence type="predicted"/>
<evidence type="ECO:0000256" key="1">
    <source>
        <dbReference type="ARBA" id="ARBA00022729"/>
    </source>
</evidence>
<evidence type="ECO:0000313" key="5">
    <source>
        <dbReference type="Proteomes" id="UP000037953"/>
    </source>
</evidence>
<dbReference type="GO" id="GO:0005975">
    <property type="term" value="P:carbohydrate metabolic process"/>
    <property type="evidence" value="ECO:0007669"/>
    <property type="project" value="UniProtKB-ARBA"/>
</dbReference>
<dbReference type="Proteomes" id="UP000037953">
    <property type="component" value="Unassembled WGS sequence"/>
</dbReference>
<dbReference type="Pfam" id="PF18962">
    <property type="entry name" value="Por_Secre_tail"/>
    <property type="match status" value="1"/>
</dbReference>
<evidence type="ECO:0000313" key="4">
    <source>
        <dbReference type="EMBL" id="KPE51481.1"/>
    </source>
</evidence>
<dbReference type="Gene3D" id="2.60.120.200">
    <property type="match status" value="1"/>
</dbReference>
<dbReference type="InterPro" id="IPR013320">
    <property type="entry name" value="ConA-like_dom_sf"/>
</dbReference>
<keyword evidence="1 2" id="KW-0732">Signal</keyword>
<dbReference type="OrthoDB" id="951108at2"/>
<dbReference type="RefSeq" id="WP_082377064.1">
    <property type="nucleotide sequence ID" value="NZ_LJOD01000005.1"/>
</dbReference>
<dbReference type="NCBIfam" id="TIGR04183">
    <property type="entry name" value="Por_Secre_tail"/>
    <property type="match status" value="1"/>
</dbReference>
<protein>
    <recommendedName>
        <fullName evidence="3">Secretion system C-terminal sorting domain-containing protein</fullName>
    </recommendedName>
</protein>
<dbReference type="PATRIC" id="fig|253.9.peg.3817"/>
<organism evidence="4 5">
    <name type="scientific">Chryseobacterium indologenes</name>
    <name type="common">Flavobacterium indologenes</name>
    <dbReference type="NCBI Taxonomy" id="253"/>
    <lineage>
        <taxon>Bacteria</taxon>
        <taxon>Pseudomonadati</taxon>
        <taxon>Bacteroidota</taxon>
        <taxon>Flavobacteriia</taxon>
        <taxon>Flavobacteriales</taxon>
        <taxon>Weeksellaceae</taxon>
        <taxon>Chryseobacterium group</taxon>
        <taxon>Chryseobacterium</taxon>
    </lineage>
</organism>
<dbReference type="GO" id="GO:0004553">
    <property type="term" value="F:hydrolase activity, hydrolyzing O-glycosyl compounds"/>
    <property type="evidence" value="ECO:0007669"/>
    <property type="project" value="UniProtKB-ARBA"/>
</dbReference>
<feature type="chain" id="PRO_5005851914" description="Secretion system C-terminal sorting domain-containing protein" evidence="2">
    <location>
        <begin position="18"/>
        <end position="264"/>
    </location>
</feature>